<comment type="caution">
    <text evidence="2">The sequence shown here is derived from an EMBL/GenBank/DDBJ whole genome shotgun (WGS) entry which is preliminary data.</text>
</comment>
<evidence type="ECO:0000256" key="1">
    <source>
        <dbReference type="SAM" id="Phobius"/>
    </source>
</evidence>
<reference evidence="2 3" key="1">
    <citation type="journal article" date="2018" name="Biodegradation">
        <title>1,4-Dioxane degradation characteristics of Rhodococcus aetherivorans JCM 14343.</title>
        <authorList>
            <person name="Inoue D."/>
            <person name="Tsunoda T."/>
            <person name="Yamamoto N."/>
            <person name="Ike M."/>
            <person name="Sei K."/>
        </authorList>
    </citation>
    <scope>NUCLEOTIDE SEQUENCE [LARGE SCALE GENOMIC DNA]</scope>
    <source>
        <strain evidence="2 3">JCM 14343</strain>
    </source>
</reference>
<feature type="transmembrane region" description="Helical" evidence="1">
    <location>
        <begin position="23"/>
        <end position="42"/>
    </location>
</feature>
<feature type="transmembrane region" description="Helical" evidence="1">
    <location>
        <begin position="49"/>
        <end position="70"/>
    </location>
</feature>
<evidence type="ECO:0008006" key="4">
    <source>
        <dbReference type="Google" id="ProtNLM"/>
    </source>
</evidence>
<proteinExistence type="predicted"/>
<dbReference type="EMBL" id="BLAH01000008">
    <property type="protein sequence ID" value="GES35124.1"/>
    <property type="molecule type" value="Genomic_DNA"/>
</dbReference>
<dbReference type="Proteomes" id="UP000325466">
    <property type="component" value="Unassembled WGS sequence"/>
</dbReference>
<name>A0ABQ0YF23_9NOCA</name>
<accession>A0ABQ0YF23</accession>
<keyword evidence="1" id="KW-0472">Membrane</keyword>
<evidence type="ECO:0000313" key="2">
    <source>
        <dbReference type="EMBL" id="GES35124.1"/>
    </source>
</evidence>
<protein>
    <recommendedName>
        <fullName evidence="4">Integral membrane protein</fullName>
    </recommendedName>
</protein>
<keyword evidence="3" id="KW-1185">Reference proteome</keyword>
<gene>
    <name evidence="2" type="ORF">RAJCM14343_0368</name>
</gene>
<sequence length="109" mass="11769">MAVLLGSAVHAYGDAMIASSFHFQRHIVIPVAIVVVLLVAVVGQAPTRWIAGAASLWLVIGAAAMIHDFVPEPYPYRPDLNVLQECVDSGAATCRQPIFDGTWTVELRQ</sequence>
<organism evidence="2 3">
    <name type="scientific">Rhodococcus aetherivorans</name>
    <dbReference type="NCBI Taxonomy" id="191292"/>
    <lineage>
        <taxon>Bacteria</taxon>
        <taxon>Bacillati</taxon>
        <taxon>Actinomycetota</taxon>
        <taxon>Actinomycetes</taxon>
        <taxon>Mycobacteriales</taxon>
        <taxon>Nocardiaceae</taxon>
        <taxon>Rhodococcus</taxon>
    </lineage>
</organism>
<keyword evidence="1" id="KW-1133">Transmembrane helix</keyword>
<keyword evidence="1" id="KW-0812">Transmembrane</keyword>
<evidence type="ECO:0000313" key="3">
    <source>
        <dbReference type="Proteomes" id="UP000325466"/>
    </source>
</evidence>